<keyword evidence="3" id="KW-1185">Reference proteome</keyword>
<dbReference type="Proteomes" id="UP001500866">
    <property type="component" value="Unassembled WGS sequence"/>
</dbReference>
<proteinExistence type="predicted"/>
<dbReference type="EMBL" id="BAAADS010000012">
    <property type="protein sequence ID" value="GAA0600801.1"/>
    <property type="molecule type" value="Genomic_DNA"/>
</dbReference>
<protein>
    <recommendedName>
        <fullName evidence="4">DUF4362 domain-containing protein</fullName>
    </recommendedName>
</protein>
<evidence type="ECO:0000313" key="3">
    <source>
        <dbReference type="Proteomes" id="UP001500866"/>
    </source>
</evidence>
<comment type="caution">
    <text evidence="2">The sequence shown here is derived from an EMBL/GenBank/DDBJ whole genome shotgun (WGS) entry which is preliminary data.</text>
</comment>
<reference evidence="3" key="1">
    <citation type="journal article" date="2019" name="Int. J. Syst. Evol. Microbiol.">
        <title>The Global Catalogue of Microorganisms (GCM) 10K type strain sequencing project: providing services to taxonomists for standard genome sequencing and annotation.</title>
        <authorList>
            <consortium name="The Broad Institute Genomics Platform"/>
            <consortium name="The Broad Institute Genome Sequencing Center for Infectious Disease"/>
            <person name="Wu L."/>
            <person name="Ma J."/>
        </authorList>
    </citation>
    <scope>NUCLEOTIDE SEQUENCE [LARGE SCALE GENOMIC DNA]</scope>
    <source>
        <strain evidence="3">JCM 15395</strain>
    </source>
</reference>
<accession>A0ABP3R1V1</accession>
<evidence type="ECO:0008006" key="4">
    <source>
        <dbReference type="Google" id="ProtNLM"/>
    </source>
</evidence>
<sequence>MKNKKQVWFVIGMLMLVIISGIIFVYHQSKTTTFEKVLTNIISKEENIKEVTIRRCNIEENAENDKVMTISNKNELTKFFEQPSDMKLKRTSESNNNHHYIIDMKTGEVSYMVIINDNGTLVTYGEKPIRTNKHQYEITGPNKLVETIKSNENKWELIEKDTGTLESGSLYKFCSNS</sequence>
<gene>
    <name evidence="2" type="ORF">GCM10009001_16620</name>
</gene>
<evidence type="ECO:0000256" key="1">
    <source>
        <dbReference type="SAM" id="Phobius"/>
    </source>
</evidence>
<name>A0ABP3R1V1_9BACI</name>
<keyword evidence="1" id="KW-1133">Transmembrane helix</keyword>
<organism evidence="2 3">
    <name type="scientific">Virgibacillus siamensis</name>
    <dbReference type="NCBI Taxonomy" id="480071"/>
    <lineage>
        <taxon>Bacteria</taxon>
        <taxon>Bacillati</taxon>
        <taxon>Bacillota</taxon>
        <taxon>Bacilli</taxon>
        <taxon>Bacillales</taxon>
        <taxon>Bacillaceae</taxon>
        <taxon>Virgibacillus</taxon>
    </lineage>
</organism>
<keyword evidence="1" id="KW-0472">Membrane</keyword>
<dbReference type="RefSeq" id="WP_343812026.1">
    <property type="nucleotide sequence ID" value="NZ_BAAADS010000012.1"/>
</dbReference>
<keyword evidence="1" id="KW-0812">Transmembrane</keyword>
<evidence type="ECO:0000313" key="2">
    <source>
        <dbReference type="EMBL" id="GAA0600801.1"/>
    </source>
</evidence>
<feature type="transmembrane region" description="Helical" evidence="1">
    <location>
        <begin position="7"/>
        <end position="26"/>
    </location>
</feature>